<dbReference type="InterPro" id="IPR050515">
    <property type="entry name" value="Beta-lactam/transpept"/>
</dbReference>
<evidence type="ECO:0000259" key="5">
    <source>
        <dbReference type="Pfam" id="PF00905"/>
    </source>
</evidence>
<organism evidence="7 8">
    <name type="scientific">Tectimicrobiota bacterium</name>
    <dbReference type="NCBI Taxonomy" id="2528274"/>
    <lineage>
        <taxon>Bacteria</taxon>
        <taxon>Pseudomonadati</taxon>
        <taxon>Nitrospinota/Tectimicrobiota group</taxon>
        <taxon>Candidatus Tectimicrobiota</taxon>
    </lineage>
</organism>
<evidence type="ECO:0000256" key="3">
    <source>
        <dbReference type="ARBA" id="ARBA00023136"/>
    </source>
</evidence>
<accession>A0A937VWG5</accession>
<dbReference type="SUPFAM" id="SSF56519">
    <property type="entry name" value="Penicillin binding protein dimerisation domain"/>
    <property type="match status" value="1"/>
</dbReference>
<dbReference type="AlphaFoldDB" id="A0A937VWG5"/>
<dbReference type="GO" id="GO:0008658">
    <property type="term" value="F:penicillin binding"/>
    <property type="evidence" value="ECO:0007669"/>
    <property type="project" value="InterPro"/>
</dbReference>
<evidence type="ECO:0000259" key="6">
    <source>
        <dbReference type="Pfam" id="PF03717"/>
    </source>
</evidence>
<evidence type="ECO:0000256" key="1">
    <source>
        <dbReference type="ARBA" id="ARBA00004370"/>
    </source>
</evidence>
<evidence type="ECO:0000256" key="4">
    <source>
        <dbReference type="SAM" id="MobiDB-lite"/>
    </source>
</evidence>
<dbReference type="InterPro" id="IPR036138">
    <property type="entry name" value="PBP_dimer_sf"/>
</dbReference>
<comment type="subcellular location">
    <subcellularLocation>
        <location evidence="1">Membrane</location>
    </subcellularLocation>
</comment>
<dbReference type="Proteomes" id="UP000712673">
    <property type="component" value="Unassembled WGS sequence"/>
</dbReference>
<dbReference type="GO" id="GO:0071555">
    <property type="term" value="P:cell wall organization"/>
    <property type="evidence" value="ECO:0007669"/>
    <property type="project" value="TreeGrafter"/>
</dbReference>
<dbReference type="InterPro" id="IPR005311">
    <property type="entry name" value="PBP_dimer"/>
</dbReference>
<dbReference type="Gene3D" id="3.90.1310.10">
    <property type="entry name" value="Penicillin-binding protein 2a (Domain 2)"/>
    <property type="match status" value="1"/>
</dbReference>
<gene>
    <name evidence="7" type="ORF">FJZ47_00025</name>
</gene>
<evidence type="ECO:0000313" key="7">
    <source>
        <dbReference type="EMBL" id="MBM3222182.1"/>
    </source>
</evidence>
<dbReference type="Gene3D" id="1.10.150.770">
    <property type="match status" value="1"/>
</dbReference>
<dbReference type="PANTHER" id="PTHR30627">
    <property type="entry name" value="PEPTIDOGLYCAN D,D-TRANSPEPTIDASE"/>
    <property type="match status" value="1"/>
</dbReference>
<dbReference type="SUPFAM" id="SSF56601">
    <property type="entry name" value="beta-lactamase/transpeptidase-like"/>
    <property type="match status" value="1"/>
</dbReference>
<keyword evidence="3" id="KW-0472">Membrane</keyword>
<dbReference type="InterPro" id="IPR001460">
    <property type="entry name" value="PCN-bd_Tpept"/>
</dbReference>
<dbReference type="Pfam" id="PF00905">
    <property type="entry name" value="Transpeptidase"/>
    <property type="match status" value="1"/>
</dbReference>
<protein>
    <submittedName>
        <fullName evidence="7">Penicillin-binding protein 2</fullName>
    </submittedName>
</protein>
<evidence type="ECO:0000313" key="8">
    <source>
        <dbReference type="Proteomes" id="UP000712673"/>
    </source>
</evidence>
<feature type="domain" description="Penicillin-binding protein transpeptidase" evidence="5">
    <location>
        <begin position="246"/>
        <end position="551"/>
    </location>
</feature>
<keyword evidence="2" id="KW-0378">Hydrolase</keyword>
<dbReference type="EMBL" id="VGLS01000001">
    <property type="protein sequence ID" value="MBM3222182.1"/>
    <property type="molecule type" value="Genomic_DNA"/>
</dbReference>
<feature type="domain" description="Penicillin-binding protein dimerisation" evidence="6">
    <location>
        <begin position="59"/>
        <end position="203"/>
    </location>
</feature>
<comment type="caution">
    <text evidence="7">The sequence shown here is derived from an EMBL/GenBank/DDBJ whole genome shotgun (WGS) entry which is preliminary data.</text>
</comment>
<feature type="region of interest" description="Disordered" evidence="4">
    <location>
        <begin position="577"/>
        <end position="620"/>
    </location>
</feature>
<evidence type="ECO:0000256" key="2">
    <source>
        <dbReference type="ARBA" id="ARBA00022645"/>
    </source>
</evidence>
<keyword evidence="2" id="KW-0121">Carboxypeptidase</keyword>
<keyword evidence="2" id="KW-0645">Protease</keyword>
<dbReference type="GO" id="GO:0005886">
    <property type="term" value="C:plasma membrane"/>
    <property type="evidence" value="ECO:0007669"/>
    <property type="project" value="TreeGrafter"/>
</dbReference>
<dbReference type="PANTHER" id="PTHR30627:SF1">
    <property type="entry name" value="PEPTIDOGLYCAN D,D-TRANSPEPTIDASE FTSI"/>
    <property type="match status" value="1"/>
</dbReference>
<dbReference type="GO" id="GO:0004180">
    <property type="term" value="F:carboxypeptidase activity"/>
    <property type="evidence" value="ECO:0007669"/>
    <property type="project" value="UniProtKB-KW"/>
</dbReference>
<sequence length="620" mass="68930">MRLVGRFKPYNGRRLRLVVGAFAFLFCAIFLRLVYVQVFQHAHLRTLAERQYNRQITLHPERGRILDRHGRVLATSVPVPSVYAIPQDIEDTEAAAKKVAAVLGQPAATIERLLDAEATFVWIARQLPPEVGERIQKLNIRGVQVLQETRRFYPKRHLAGQVLGFVGVDGAGLGGLEHLYNRELTGTPHRVRLQRDATGRTVQVTAGDPSEQPRGADLYLTLDERLQYIAEKELATRMQETQAKSGIVVVMHPPTGDILALANYPAFNPNDFQDPKQRPWQRNRGVTDPYEPGSTFKVVAASAALEENVARVHEMFHCENGFSIRNGKRRLRDHHPYGLLSFVQVIEKSSNIGTAKIAERLSDQTFYNYIRRFGFGEKTLVNLPGEEEGFVRVPKKWSKPTHDSLAIGQEITVTPLQMANAYAAVANGGWLMRPRMVEHIVQGEEAQFFAPAARHRILSPQTLERINEILVGVVERGTGKQAMVEGYTAAGKTGTAQKVEHGTYSHSKVMASFVGYVPAEAPQLAIVVMIDEPQRAKWGGEAAAPVFKKVAQQALYYLQVPSRQTQTLSLEAALNPAAPLQPTTPDLPRITLSTGPKAGEREPTRVALSTGSKPEKDRRP</sequence>
<proteinExistence type="predicted"/>
<dbReference type="Gene3D" id="3.40.710.10">
    <property type="entry name" value="DD-peptidase/beta-lactamase superfamily"/>
    <property type="match status" value="1"/>
</dbReference>
<name>A0A937VWG5_UNCTE</name>
<dbReference type="InterPro" id="IPR012338">
    <property type="entry name" value="Beta-lactam/transpept-like"/>
</dbReference>
<dbReference type="Pfam" id="PF03717">
    <property type="entry name" value="PBP_dimer"/>
    <property type="match status" value="1"/>
</dbReference>
<dbReference type="Gene3D" id="3.30.450.330">
    <property type="match status" value="1"/>
</dbReference>
<reference evidence="7" key="1">
    <citation type="submission" date="2019-03" db="EMBL/GenBank/DDBJ databases">
        <title>Lake Tanganyika Metagenome-Assembled Genomes (MAGs).</title>
        <authorList>
            <person name="Tran P."/>
        </authorList>
    </citation>
    <scope>NUCLEOTIDE SEQUENCE</scope>
    <source>
        <strain evidence="7">K_DeepCast_65m_m2_066</strain>
    </source>
</reference>